<keyword evidence="4" id="KW-0966">Cell projection</keyword>
<evidence type="ECO:0000256" key="1">
    <source>
        <dbReference type="ARBA" id="ARBA00004138"/>
    </source>
</evidence>
<evidence type="ECO:0000256" key="5">
    <source>
        <dbReference type="ARBA" id="ARBA00040994"/>
    </source>
</evidence>
<feature type="region of interest" description="Disordered" evidence="6">
    <location>
        <begin position="1"/>
        <end position="249"/>
    </location>
</feature>
<accession>A0A9Q1HF22</accession>
<dbReference type="OrthoDB" id="4899631at2759"/>
<evidence type="ECO:0000256" key="6">
    <source>
        <dbReference type="SAM" id="MobiDB-lite"/>
    </source>
</evidence>
<keyword evidence="3" id="KW-0677">Repeat</keyword>
<dbReference type="InterPro" id="IPR001680">
    <property type="entry name" value="WD40_rpt"/>
</dbReference>
<feature type="compositionally biased region" description="Low complexity" evidence="6">
    <location>
        <begin position="171"/>
        <end position="181"/>
    </location>
</feature>
<dbReference type="SMART" id="SM00320">
    <property type="entry name" value="WD40"/>
    <property type="match status" value="8"/>
</dbReference>
<dbReference type="SUPFAM" id="SSF47473">
    <property type="entry name" value="EF-hand"/>
    <property type="match status" value="1"/>
</dbReference>
<evidence type="ECO:0000256" key="3">
    <source>
        <dbReference type="ARBA" id="ARBA00022737"/>
    </source>
</evidence>
<evidence type="ECO:0000313" key="7">
    <source>
        <dbReference type="EMBL" id="KAJ8043949.1"/>
    </source>
</evidence>
<dbReference type="Gene3D" id="2.130.10.10">
    <property type="entry name" value="YVTN repeat-like/Quinoprotein amine dehydrogenase"/>
    <property type="match status" value="2"/>
</dbReference>
<dbReference type="Proteomes" id="UP001152320">
    <property type="component" value="Chromosome 4"/>
</dbReference>
<feature type="compositionally biased region" description="Basic and acidic residues" evidence="6">
    <location>
        <begin position="226"/>
        <end position="237"/>
    </location>
</feature>
<evidence type="ECO:0000256" key="2">
    <source>
        <dbReference type="ARBA" id="ARBA00022574"/>
    </source>
</evidence>
<dbReference type="InterPro" id="IPR015943">
    <property type="entry name" value="WD40/YVTN_repeat-like_dom_sf"/>
</dbReference>
<name>A0A9Q1HF22_HOLLE</name>
<reference evidence="7" key="1">
    <citation type="submission" date="2021-10" db="EMBL/GenBank/DDBJ databases">
        <title>Tropical sea cucumber genome reveals ecological adaptation and Cuvierian tubules defense mechanism.</title>
        <authorList>
            <person name="Chen T."/>
        </authorList>
    </citation>
    <scope>NUCLEOTIDE SEQUENCE</scope>
    <source>
        <strain evidence="7">Nanhai2018</strain>
        <tissue evidence="7">Muscle</tissue>
    </source>
</reference>
<feature type="compositionally biased region" description="Basic and acidic residues" evidence="6">
    <location>
        <begin position="27"/>
        <end position="38"/>
    </location>
</feature>
<dbReference type="GO" id="GO:0031514">
    <property type="term" value="C:motile cilium"/>
    <property type="evidence" value="ECO:0007669"/>
    <property type="project" value="TreeGrafter"/>
</dbReference>
<proteinExistence type="predicted"/>
<dbReference type="PANTHER" id="PTHR13720:SF13">
    <property type="entry name" value="CILIA- AND FLAGELLA-ASSOCIATED PROTEIN 251"/>
    <property type="match status" value="1"/>
</dbReference>
<gene>
    <name evidence="7" type="ORF">HOLleu_11274</name>
</gene>
<dbReference type="SUPFAM" id="SSF50978">
    <property type="entry name" value="WD40 repeat-like"/>
    <property type="match status" value="2"/>
</dbReference>
<dbReference type="PANTHER" id="PTHR13720">
    <property type="entry name" value="WD-40 REPEAT PROTEIN"/>
    <property type="match status" value="1"/>
</dbReference>
<dbReference type="Gene3D" id="1.10.238.10">
    <property type="entry name" value="EF-hand"/>
    <property type="match status" value="1"/>
</dbReference>
<evidence type="ECO:0000256" key="4">
    <source>
        <dbReference type="ARBA" id="ARBA00023273"/>
    </source>
</evidence>
<keyword evidence="2" id="KW-0853">WD repeat</keyword>
<organism evidence="7 8">
    <name type="scientific">Holothuria leucospilota</name>
    <name type="common">Black long sea cucumber</name>
    <name type="synonym">Mertensiothuria leucospilota</name>
    <dbReference type="NCBI Taxonomy" id="206669"/>
    <lineage>
        <taxon>Eukaryota</taxon>
        <taxon>Metazoa</taxon>
        <taxon>Echinodermata</taxon>
        <taxon>Eleutherozoa</taxon>
        <taxon>Echinozoa</taxon>
        <taxon>Holothuroidea</taxon>
        <taxon>Aspidochirotacea</taxon>
        <taxon>Aspidochirotida</taxon>
        <taxon>Holothuriidae</taxon>
        <taxon>Holothuria</taxon>
    </lineage>
</organism>
<dbReference type="FunFam" id="2.130.10.10:FF:000427">
    <property type="entry name" value="WD repeat domain 66"/>
    <property type="match status" value="1"/>
</dbReference>
<dbReference type="InterPro" id="IPR036322">
    <property type="entry name" value="WD40_repeat_dom_sf"/>
</dbReference>
<sequence>MADSGEREAPEKEEEHTAEIEDQTTGNDRETAPVKEEQDGQPAAAQSDEKETSAEEDTLQENHEEADKEDASAAKTEEDDGVESKEDGGTDDVTTKDEEAKEEVEVDSKLEDGIRVIGGDGEDVVEGGEAAADYPEEPEQTKDDLVPEAEDTGDEITETQHKAGLEEDDTGPPQEQQTQEEPTPKTEELVAEVKEEVVLPSQEEATQPKVPAQETDVEMPRQNSVADERPSSGERSSKMSGIETPRESDVSPNALNLTWAFGINKHVPTVNLTDPHRNVILYVCGNTAVLYDFTRNTQKLLQGHSNNITCTCASQDKRWVATADKGPGSMIIIWDSFTGTPVQTIFDAHPDVGVVAMAMTPDAKYIVSLSASHRQTLCIWDWTVNGELPVVATELPEGSELQTYVIFNPDDMTQIVSNSTGQVIFYEWKGANIRYVAPELTDQDFNRMVGNYSQSIFCANSTKALTATSVGNVVVWDNVRPVHGPPITTPSPKKKAFKLVRLQERGIMVLTTTDSYVVTGDVNGHVRFYDNQLTMLNWYSEFNVGPLNAISFEYKPNFIPVAKEDSNYPADSTIAARAFITRNYTISTSTAQVANVISDGSVVSMILDEHDAAIHGLASHPIEPWIAIGSYSGLLQVWNYQEKCLVVSRKFNRGQMIRCISYDPKGNYLGVGFTNGSVRILDSLTLEDECPEPFRYSRDAVTHCVFSHDSSWFATGDADFCVTVYKAAKPTSEWPWTYLGKYRAHYKPIRTVTFGVALDSDLPRLLSLGEDRALVEYDLGKSSIDDLKLLATERIEQSAVPQCLAWYPPVTKEQFYLTANDQFKFKLYNTTTTMCRYTLLAPTYGTPIQKMEVLPSKDALRDTKRYMAYITTDKIGLIILPLDGNPHNAMALIAHPSGVTNLACSNDGRYVFSAGGTDATLLMWGVNIIALEAGAKLGGEDLIPFYGLLDGGREGELFKELENYFYYAQIRSQGVDTMDTREVSVTIPISEIPFVMRAMGHYPSEQEVEDMINEVKFSKYVDSGKYIDKIDLGDFIKLYVNHRPAFGLSISHLTRAFEVLGCEEDSSIDRGDLLHWLQHKGEHLTENELAEYITTLLGLNPEGGSSELGGYDAVGSSDLIEEYLPDRISAEHFSSEVLGFSLTTEDQEITSPE</sequence>
<comment type="subcellular location">
    <subcellularLocation>
        <location evidence="1">Cell projection</location>
        <location evidence="1">Cilium</location>
    </subcellularLocation>
</comment>
<dbReference type="InterPro" id="IPR050630">
    <property type="entry name" value="WD_repeat_EMAP"/>
</dbReference>
<feature type="compositionally biased region" description="Basic and acidic residues" evidence="6">
    <location>
        <begin position="182"/>
        <end position="197"/>
    </location>
</feature>
<comment type="caution">
    <text evidence="7">The sequence shown here is derived from an EMBL/GenBank/DDBJ whole genome shotgun (WGS) entry which is preliminary data.</text>
</comment>
<feature type="compositionally biased region" description="Acidic residues" evidence="6">
    <location>
        <begin position="146"/>
        <end position="157"/>
    </location>
</feature>
<evidence type="ECO:0000313" key="8">
    <source>
        <dbReference type="Proteomes" id="UP001152320"/>
    </source>
</evidence>
<dbReference type="EMBL" id="JAIZAY010000004">
    <property type="protein sequence ID" value="KAJ8043949.1"/>
    <property type="molecule type" value="Genomic_DNA"/>
</dbReference>
<dbReference type="AlphaFoldDB" id="A0A9Q1HF22"/>
<keyword evidence="8" id="KW-1185">Reference proteome</keyword>
<dbReference type="Pfam" id="PF00400">
    <property type="entry name" value="WD40"/>
    <property type="match status" value="5"/>
</dbReference>
<feature type="compositionally biased region" description="Basic and acidic residues" evidence="6">
    <location>
        <begin position="60"/>
        <end position="99"/>
    </location>
</feature>
<dbReference type="InterPro" id="IPR011992">
    <property type="entry name" value="EF-hand-dom_pair"/>
</dbReference>
<protein>
    <recommendedName>
        <fullName evidence="5">Cilia- and flagella-associated protein 251</fullName>
    </recommendedName>
</protein>
<feature type="compositionally biased region" description="Basic and acidic residues" evidence="6">
    <location>
        <begin position="1"/>
        <end position="19"/>
    </location>
</feature>